<keyword evidence="5 6" id="KW-0067">ATP-binding</keyword>
<dbReference type="GO" id="GO:0004691">
    <property type="term" value="F:cAMP-dependent protein kinase activity"/>
    <property type="evidence" value="ECO:0007669"/>
    <property type="project" value="TreeGrafter"/>
</dbReference>
<keyword evidence="3 6" id="KW-0547">Nucleotide-binding</keyword>
<evidence type="ECO:0000256" key="2">
    <source>
        <dbReference type="ARBA" id="ARBA00022679"/>
    </source>
</evidence>
<dbReference type="PANTHER" id="PTHR24353">
    <property type="entry name" value="CYCLIC NUCLEOTIDE-DEPENDENT PROTEIN KINASE"/>
    <property type="match status" value="1"/>
</dbReference>
<dbReference type="InterPro" id="IPR000719">
    <property type="entry name" value="Prot_kinase_dom"/>
</dbReference>
<evidence type="ECO:0000259" key="9">
    <source>
        <dbReference type="PROSITE" id="PS50011"/>
    </source>
</evidence>
<dbReference type="SMART" id="SM00133">
    <property type="entry name" value="S_TK_X"/>
    <property type="match status" value="1"/>
</dbReference>
<dbReference type="GO" id="GO:0005524">
    <property type="term" value="F:ATP binding"/>
    <property type="evidence" value="ECO:0007669"/>
    <property type="project" value="UniProtKB-UniRule"/>
</dbReference>
<name>A0AAD5MB80_PYTIN</name>
<feature type="binding site" evidence="6">
    <location>
        <position position="192"/>
    </location>
    <ligand>
        <name>ATP</name>
        <dbReference type="ChEBI" id="CHEBI:30616"/>
    </ligand>
</feature>
<dbReference type="Gene3D" id="3.30.200.20">
    <property type="entry name" value="Phosphorylase Kinase, domain 1"/>
    <property type="match status" value="1"/>
</dbReference>
<accession>A0AAD5MB80</accession>
<evidence type="ECO:0000313" key="12">
    <source>
        <dbReference type="Proteomes" id="UP001209570"/>
    </source>
</evidence>
<dbReference type="PANTHER" id="PTHR24353:SF37">
    <property type="entry name" value="CAMP-DEPENDENT PROTEIN KINASE CATALYTIC SUBUNIT PRKX"/>
    <property type="match status" value="1"/>
</dbReference>
<dbReference type="PROSITE" id="PS50011">
    <property type="entry name" value="PROTEIN_KINASE_DOM"/>
    <property type="match status" value="1"/>
</dbReference>
<evidence type="ECO:0008006" key="13">
    <source>
        <dbReference type="Google" id="ProtNLM"/>
    </source>
</evidence>
<sequence>MGGGVSKTEYERIRKELIVKEQVIRTLQERLVESQKSSKALPTSPSSETSSAAAPKVHRLSHAVTTTAPNVRLSMAVAGFKETEEEEDRLNSKTNVQRRVEVSAEVISKKHILSTPVKRVVHPKNAASKELLMKILQSNVLFTGQTKHGSDYKYFMQIKLDELEILQTLGRGAFGRVKLVRRAGTNGAYALKCLVKSRIVENNLKEHHMHSKSIAYRDLKPENILLDNEGYMKLADFGLAKLVTDRTWTLCGTPDYLAPEIILNKGHDKAVDYWALGILIYELLTGFGWDALFNKTIKPPIIPQIRDDFDTSNFEDFRHEVEDAGSECEWDPDF</sequence>
<evidence type="ECO:0000256" key="5">
    <source>
        <dbReference type="ARBA" id="ARBA00022840"/>
    </source>
</evidence>
<gene>
    <name evidence="11" type="ORF">P43SY_006778</name>
</gene>
<dbReference type="InterPro" id="IPR011009">
    <property type="entry name" value="Kinase-like_dom_sf"/>
</dbReference>
<proteinExistence type="inferred from homology"/>
<evidence type="ECO:0000256" key="4">
    <source>
        <dbReference type="ARBA" id="ARBA00022777"/>
    </source>
</evidence>
<dbReference type="Proteomes" id="UP001209570">
    <property type="component" value="Unassembled WGS sequence"/>
</dbReference>
<feature type="region of interest" description="Disordered" evidence="8">
    <location>
        <begin position="32"/>
        <end position="65"/>
    </location>
</feature>
<protein>
    <recommendedName>
        <fullName evidence="13">Protein kinase domain-containing protein</fullName>
    </recommendedName>
</protein>
<evidence type="ECO:0000256" key="8">
    <source>
        <dbReference type="SAM" id="MobiDB-lite"/>
    </source>
</evidence>
<keyword evidence="4" id="KW-0418">Kinase</keyword>
<dbReference type="Pfam" id="PF00069">
    <property type="entry name" value="Pkinase"/>
    <property type="match status" value="1"/>
</dbReference>
<dbReference type="PROSITE" id="PS00108">
    <property type="entry name" value="PROTEIN_KINASE_ST"/>
    <property type="match status" value="1"/>
</dbReference>
<dbReference type="InterPro" id="IPR017441">
    <property type="entry name" value="Protein_kinase_ATP_BS"/>
</dbReference>
<evidence type="ECO:0000313" key="11">
    <source>
        <dbReference type="EMBL" id="KAJ0409281.1"/>
    </source>
</evidence>
<dbReference type="PROSITE" id="PS00107">
    <property type="entry name" value="PROTEIN_KINASE_ATP"/>
    <property type="match status" value="1"/>
</dbReference>
<dbReference type="SMART" id="SM00220">
    <property type="entry name" value="S_TKc"/>
    <property type="match status" value="1"/>
</dbReference>
<comment type="similarity">
    <text evidence="7">Belongs to the protein kinase superfamily.</text>
</comment>
<evidence type="ECO:0000256" key="7">
    <source>
        <dbReference type="RuleBase" id="RU000304"/>
    </source>
</evidence>
<feature type="compositionally biased region" description="Low complexity" evidence="8">
    <location>
        <begin position="42"/>
        <end position="55"/>
    </location>
</feature>
<feature type="domain" description="AGC-kinase C-terminal" evidence="10">
    <location>
        <begin position="285"/>
        <end position="334"/>
    </location>
</feature>
<comment type="caution">
    <text evidence="11">The sequence shown here is derived from an EMBL/GenBank/DDBJ whole genome shotgun (WGS) entry which is preliminary data.</text>
</comment>
<evidence type="ECO:0000256" key="6">
    <source>
        <dbReference type="PROSITE-ProRule" id="PRU10141"/>
    </source>
</evidence>
<evidence type="ECO:0000256" key="1">
    <source>
        <dbReference type="ARBA" id="ARBA00022527"/>
    </source>
</evidence>
<dbReference type="InterPro" id="IPR008271">
    <property type="entry name" value="Ser/Thr_kinase_AS"/>
</dbReference>
<organism evidence="11 12">
    <name type="scientific">Pythium insidiosum</name>
    <name type="common">Pythiosis disease agent</name>
    <dbReference type="NCBI Taxonomy" id="114742"/>
    <lineage>
        <taxon>Eukaryota</taxon>
        <taxon>Sar</taxon>
        <taxon>Stramenopiles</taxon>
        <taxon>Oomycota</taxon>
        <taxon>Peronosporomycetes</taxon>
        <taxon>Pythiales</taxon>
        <taxon>Pythiaceae</taxon>
        <taxon>Pythium</taxon>
    </lineage>
</organism>
<dbReference type="EMBL" id="JAKCXM010000005">
    <property type="protein sequence ID" value="KAJ0409281.1"/>
    <property type="molecule type" value="Genomic_DNA"/>
</dbReference>
<keyword evidence="12" id="KW-1185">Reference proteome</keyword>
<evidence type="ECO:0000259" key="10">
    <source>
        <dbReference type="PROSITE" id="PS51285"/>
    </source>
</evidence>
<dbReference type="InterPro" id="IPR000961">
    <property type="entry name" value="AGC-kinase_C"/>
</dbReference>
<dbReference type="AlphaFoldDB" id="A0AAD5MB80"/>
<reference evidence="11" key="1">
    <citation type="submission" date="2021-12" db="EMBL/GenBank/DDBJ databases">
        <title>Prjna785345.</title>
        <authorList>
            <person name="Rujirawat T."/>
            <person name="Krajaejun T."/>
        </authorList>
    </citation>
    <scope>NUCLEOTIDE SEQUENCE</scope>
    <source>
        <strain evidence="11">Pi057C3</strain>
    </source>
</reference>
<dbReference type="GO" id="GO:0005952">
    <property type="term" value="C:cAMP-dependent protein kinase complex"/>
    <property type="evidence" value="ECO:0007669"/>
    <property type="project" value="TreeGrafter"/>
</dbReference>
<evidence type="ECO:0000256" key="3">
    <source>
        <dbReference type="ARBA" id="ARBA00022741"/>
    </source>
</evidence>
<keyword evidence="1 7" id="KW-0723">Serine/threonine-protein kinase</keyword>
<dbReference type="PROSITE" id="PS51285">
    <property type="entry name" value="AGC_KINASE_CTER"/>
    <property type="match status" value="1"/>
</dbReference>
<dbReference type="SUPFAM" id="SSF56112">
    <property type="entry name" value="Protein kinase-like (PK-like)"/>
    <property type="match status" value="1"/>
</dbReference>
<keyword evidence="2" id="KW-0808">Transferase</keyword>
<feature type="domain" description="Protein kinase" evidence="9">
    <location>
        <begin position="1"/>
        <end position="334"/>
    </location>
</feature>
<dbReference type="Gene3D" id="1.10.510.10">
    <property type="entry name" value="Transferase(Phosphotransferase) domain 1"/>
    <property type="match status" value="1"/>
</dbReference>